<evidence type="ECO:0000313" key="1">
    <source>
        <dbReference type="EMBL" id="GAA0341952.1"/>
    </source>
</evidence>
<dbReference type="Pfam" id="PF02566">
    <property type="entry name" value="OsmC"/>
    <property type="match status" value="1"/>
</dbReference>
<organism evidence="1 2">
    <name type="scientific">Bacillus carboniphilus</name>
    <dbReference type="NCBI Taxonomy" id="86663"/>
    <lineage>
        <taxon>Bacteria</taxon>
        <taxon>Bacillati</taxon>
        <taxon>Bacillota</taxon>
        <taxon>Bacilli</taxon>
        <taxon>Bacillales</taxon>
        <taxon>Bacillaceae</taxon>
        <taxon>Bacillus</taxon>
    </lineage>
</organism>
<dbReference type="RefSeq" id="WP_343802020.1">
    <property type="nucleotide sequence ID" value="NZ_BAAADJ010000060.1"/>
</dbReference>
<dbReference type="InterPro" id="IPR003718">
    <property type="entry name" value="OsmC/Ohr_fam"/>
</dbReference>
<dbReference type="Proteomes" id="UP001500782">
    <property type="component" value="Unassembled WGS sequence"/>
</dbReference>
<dbReference type="SUPFAM" id="SSF82784">
    <property type="entry name" value="OsmC-like"/>
    <property type="match status" value="1"/>
</dbReference>
<proteinExistence type="predicted"/>
<dbReference type="EMBL" id="BAAADJ010000060">
    <property type="protein sequence ID" value="GAA0341952.1"/>
    <property type="molecule type" value="Genomic_DNA"/>
</dbReference>
<dbReference type="Gene3D" id="3.30.300.20">
    <property type="match status" value="1"/>
</dbReference>
<gene>
    <name evidence="1" type="ORF">GCM10008967_35430</name>
</gene>
<name>A0ABN0WMU1_9BACI</name>
<accession>A0ABN0WMU1</accession>
<dbReference type="PANTHER" id="PTHR34352:SF1">
    <property type="entry name" value="PROTEIN YHFA"/>
    <property type="match status" value="1"/>
</dbReference>
<dbReference type="InterPro" id="IPR036102">
    <property type="entry name" value="OsmC/Ohrsf"/>
</dbReference>
<sequence>MKFILKQEGGFKSELPYGELHVSGDETKGFRPFQLLVASVAVCSGGVLQKVLEKKRLEIEDLSVKTEVKRNPDEANRVTDLHMHFVIKGQDLKNEVVEKSMELARKNCPMYQSVKDSIKITESYEIVS</sequence>
<evidence type="ECO:0000313" key="2">
    <source>
        <dbReference type="Proteomes" id="UP001500782"/>
    </source>
</evidence>
<reference evidence="1 2" key="1">
    <citation type="journal article" date="2019" name="Int. J. Syst. Evol. Microbiol.">
        <title>The Global Catalogue of Microorganisms (GCM) 10K type strain sequencing project: providing services to taxonomists for standard genome sequencing and annotation.</title>
        <authorList>
            <consortium name="The Broad Institute Genomics Platform"/>
            <consortium name="The Broad Institute Genome Sequencing Center for Infectious Disease"/>
            <person name="Wu L."/>
            <person name="Ma J."/>
        </authorList>
    </citation>
    <scope>NUCLEOTIDE SEQUENCE [LARGE SCALE GENOMIC DNA]</scope>
    <source>
        <strain evidence="1 2">JCM 9731</strain>
    </source>
</reference>
<dbReference type="InterPro" id="IPR015946">
    <property type="entry name" value="KH_dom-like_a/b"/>
</dbReference>
<protein>
    <submittedName>
        <fullName evidence="1">OsmC family protein</fullName>
    </submittedName>
</protein>
<keyword evidence="2" id="KW-1185">Reference proteome</keyword>
<comment type="caution">
    <text evidence="1">The sequence shown here is derived from an EMBL/GenBank/DDBJ whole genome shotgun (WGS) entry which is preliminary data.</text>
</comment>
<dbReference type="PANTHER" id="PTHR34352">
    <property type="entry name" value="PROTEIN YHFA"/>
    <property type="match status" value="1"/>
</dbReference>